<dbReference type="PRINTS" id="PR01955">
    <property type="entry name" value="LANCFRANKIA"/>
</dbReference>
<sequence length="380" mass="40732">MTDTTVIGLEAAEAQSLASGAIGNAVLAVELAHNTGQWANAKRFIQQVAGGPIDAGSHSGLFYGAPAIAFLLYLTGTGRYERARQQLQRHVSRLIHTRLLAADERIRQRRATAFAEYDLLYGLTGLGALLLEHAPGCDELGDILAYTVRLVQPQHNDGVELPGWWVEHDPDSLIPTPGGHANLGMAHGAGGLLALLSLAAQRGIQVDGQYEAIGWLCAWFDRWQYDTAAGTFWPQWLTADDVRSGRVNHVRQSRPSWCYGAVGIARAQQLAALATGDPGRQSRAERVLAGCLDPAEVARLTEAGICHGRAGLYQTAYRAAQDAADPRIAERLPYLAALVSPETGANTGLLNGSEGVGLVQHSIGTGEPPRTRWDTCLLIV</sequence>
<protein>
    <submittedName>
        <fullName evidence="1">Lanthionine synthetase C family protein</fullName>
    </submittedName>
</protein>
<dbReference type="EMBL" id="JAENHP010000035">
    <property type="protein sequence ID" value="MBM2623424.1"/>
    <property type="molecule type" value="Genomic_DNA"/>
</dbReference>
<dbReference type="Pfam" id="PF05147">
    <property type="entry name" value="LANC_like"/>
    <property type="match status" value="1"/>
</dbReference>
<dbReference type="Proteomes" id="UP000632138">
    <property type="component" value="Unassembled WGS sequence"/>
</dbReference>
<dbReference type="Gene3D" id="1.50.10.20">
    <property type="match status" value="1"/>
</dbReference>
<keyword evidence="2" id="KW-1185">Reference proteome</keyword>
<dbReference type="SMART" id="SM01260">
    <property type="entry name" value="LANC_like"/>
    <property type="match status" value="1"/>
</dbReference>
<evidence type="ECO:0000313" key="1">
    <source>
        <dbReference type="EMBL" id="MBM2623424.1"/>
    </source>
</evidence>
<dbReference type="SUPFAM" id="SSF158745">
    <property type="entry name" value="LanC-like"/>
    <property type="match status" value="1"/>
</dbReference>
<proteinExistence type="predicted"/>
<evidence type="ECO:0000313" key="2">
    <source>
        <dbReference type="Proteomes" id="UP000632138"/>
    </source>
</evidence>
<dbReference type="PRINTS" id="PR01950">
    <property type="entry name" value="LANCSUPER"/>
</dbReference>
<dbReference type="InterPro" id="IPR007822">
    <property type="entry name" value="LANC-like"/>
</dbReference>
<organism evidence="1 2">
    <name type="scientific">Paractinoplanes ovalisporus</name>
    <dbReference type="NCBI Taxonomy" id="2810368"/>
    <lineage>
        <taxon>Bacteria</taxon>
        <taxon>Bacillati</taxon>
        <taxon>Actinomycetota</taxon>
        <taxon>Actinomycetes</taxon>
        <taxon>Micromonosporales</taxon>
        <taxon>Micromonosporaceae</taxon>
        <taxon>Paractinoplanes</taxon>
    </lineage>
</organism>
<accession>A0ABS2AUB7</accession>
<name>A0ABS2AUB7_9ACTN</name>
<dbReference type="InterPro" id="IPR033889">
    <property type="entry name" value="LanC"/>
</dbReference>
<dbReference type="CDD" id="cd04793">
    <property type="entry name" value="LanC"/>
    <property type="match status" value="1"/>
</dbReference>
<dbReference type="RefSeq" id="WP_203383774.1">
    <property type="nucleotide sequence ID" value="NZ_JAENHP010000035.1"/>
</dbReference>
<gene>
    <name evidence="1" type="ORF">JIG36_48810</name>
</gene>
<reference evidence="1 2" key="1">
    <citation type="submission" date="2021-01" db="EMBL/GenBank/DDBJ databases">
        <title>Actinoplanes sp. nov. LDG1-06 isolated from lichen.</title>
        <authorList>
            <person name="Saeng-In P."/>
            <person name="Phongsopitanun W."/>
            <person name="Kanchanasin P."/>
            <person name="Yuki M."/>
            <person name="Kudo T."/>
            <person name="Ohkuma M."/>
            <person name="Tanasupawat S."/>
        </authorList>
    </citation>
    <scope>NUCLEOTIDE SEQUENCE [LARGE SCALE GENOMIC DNA]</scope>
    <source>
        <strain evidence="1 2">LDG1-06</strain>
    </source>
</reference>
<comment type="caution">
    <text evidence="1">The sequence shown here is derived from an EMBL/GenBank/DDBJ whole genome shotgun (WGS) entry which is preliminary data.</text>
</comment>